<sequence>MIEQQSDSLICDTHSLDGSGSPGADSGVFSSFIDSNKYEIIQKDIGYSSDADLSDAIEAQPKSQRNTSSSNFKQNSSQRKRQVRRRRTRTSRNRPWSFHANWTDWDYYQTPLGSGENFHNIDLDDDDNENKVRELTEFGENYESWIKTESDIDTDNQGKGRIHSKQTDNPRFNPLIFLFFFLFFFYQNLSAFSFDLHC</sequence>
<dbReference type="VEuPathDB" id="VectorBase:SSCA000096"/>
<feature type="region of interest" description="Disordered" evidence="1">
    <location>
        <begin position="1"/>
        <end position="25"/>
    </location>
</feature>
<dbReference type="Proteomes" id="UP000616769">
    <property type="component" value="Unassembled WGS sequence"/>
</dbReference>
<feature type="transmembrane region" description="Helical" evidence="2">
    <location>
        <begin position="175"/>
        <end position="194"/>
    </location>
</feature>
<comment type="caution">
    <text evidence="3">The sequence shown here is derived from an EMBL/GenBank/DDBJ whole genome shotgun (WGS) entry which is preliminary data.</text>
</comment>
<feature type="region of interest" description="Disordered" evidence="1">
    <location>
        <begin position="59"/>
        <end position="92"/>
    </location>
</feature>
<keyword evidence="2" id="KW-0812">Transmembrane</keyword>
<protein>
    <submittedName>
        <fullName evidence="3">Uncharacterized protein</fullName>
    </submittedName>
</protein>
<feature type="compositionally biased region" description="Polar residues" evidence="1">
    <location>
        <begin position="61"/>
        <end position="72"/>
    </location>
</feature>
<evidence type="ECO:0000256" key="2">
    <source>
        <dbReference type="SAM" id="Phobius"/>
    </source>
</evidence>
<gene>
    <name evidence="3" type="ORF">QR98_0069020</name>
</gene>
<evidence type="ECO:0000313" key="3">
    <source>
        <dbReference type="EMBL" id="KPM08386.1"/>
    </source>
</evidence>
<name>A0A132ABM0_SARSC</name>
<dbReference type="EMBL" id="JXLN01012350">
    <property type="protein sequence ID" value="KPM08386.1"/>
    <property type="molecule type" value="Genomic_DNA"/>
</dbReference>
<feature type="compositionally biased region" description="Basic residues" evidence="1">
    <location>
        <begin position="78"/>
        <end position="92"/>
    </location>
</feature>
<organism evidence="3 4">
    <name type="scientific">Sarcoptes scabiei</name>
    <name type="common">Itch mite</name>
    <name type="synonym">Acarus scabiei</name>
    <dbReference type="NCBI Taxonomy" id="52283"/>
    <lineage>
        <taxon>Eukaryota</taxon>
        <taxon>Metazoa</taxon>
        <taxon>Ecdysozoa</taxon>
        <taxon>Arthropoda</taxon>
        <taxon>Chelicerata</taxon>
        <taxon>Arachnida</taxon>
        <taxon>Acari</taxon>
        <taxon>Acariformes</taxon>
        <taxon>Sarcoptiformes</taxon>
        <taxon>Astigmata</taxon>
        <taxon>Psoroptidia</taxon>
        <taxon>Sarcoptoidea</taxon>
        <taxon>Sarcoptidae</taxon>
        <taxon>Sarcoptinae</taxon>
        <taxon>Sarcoptes</taxon>
    </lineage>
</organism>
<evidence type="ECO:0000256" key="1">
    <source>
        <dbReference type="SAM" id="MobiDB-lite"/>
    </source>
</evidence>
<accession>A0A132ABM0</accession>
<reference evidence="3 4" key="1">
    <citation type="journal article" date="2015" name="Parasit. Vectors">
        <title>Draft genome of the scabies mite.</title>
        <authorList>
            <person name="Rider S.D.Jr."/>
            <person name="Morgan M.S."/>
            <person name="Arlian L.G."/>
        </authorList>
    </citation>
    <scope>NUCLEOTIDE SEQUENCE [LARGE SCALE GENOMIC DNA]</scope>
    <source>
        <strain evidence="3">Arlian Lab</strain>
    </source>
</reference>
<keyword evidence="2" id="KW-1133">Transmembrane helix</keyword>
<keyword evidence="2" id="KW-0472">Membrane</keyword>
<evidence type="ECO:0000313" key="4">
    <source>
        <dbReference type="Proteomes" id="UP000616769"/>
    </source>
</evidence>
<dbReference type="AlphaFoldDB" id="A0A132ABM0"/>
<proteinExistence type="predicted"/>
<dbReference type="OrthoDB" id="6514778at2759"/>